<gene>
    <name evidence="1" type="ORF">WMO66_11505</name>
</gene>
<proteinExistence type="predicted"/>
<keyword evidence="2" id="KW-1185">Reference proteome</keyword>
<evidence type="ECO:0000313" key="1">
    <source>
        <dbReference type="EMBL" id="MEQ2511860.1"/>
    </source>
</evidence>
<accession>A0ABV1G8Z6</accession>
<dbReference type="Proteomes" id="UP001491552">
    <property type="component" value="Unassembled WGS sequence"/>
</dbReference>
<dbReference type="InterPro" id="IPR025412">
    <property type="entry name" value="DUF4304"/>
</dbReference>
<sequence>MTKNEFIEAIRSPLKKEGFRKVGQYWYKRNNDIIYCINVQGSQWDRNDYYFEIGVAEHKENCTTPTLLHWLSCHRCEGNSGERNVLPSEALKCVSNTFRDINCLAELEKFLQDHHATKVANQYWF</sequence>
<dbReference type="Pfam" id="PF14137">
    <property type="entry name" value="DUF4304"/>
    <property type="match status" value="1"/>
</dbReference>
<dbReference type="EMBL" id="JBBMFF010000248">
    <property type="protein sequence ID" value="MEQ2511860.1"/>
    <property type="molecule type" value="Genomic_DNA"/>
</dbReference>
<reference evidence="1 2" key="1">
    <citation type="submission" date="2024-03" db="EMBL/GenBank/DDBJ databases">
        <title>Human intestinal bacterial collection.</title>
        <authorList>
            <person name="Pauvert C."/>
            <person name="Hitch T.C.A."/>
            <person name="Clavel T."/>
        </authorList>
    </citation>
    <scope>NUCLEOTIDE SEQUENCE [LARGE SCALE GENOMIC DNA]</scope>
    <source>
        <strain evidence="1 2">CLA-AA-H192</strain>
    </source>
</reference>
<comment type="caution">
    <text evidence="1">The sequence shown here is derived from an EMBL/GenBank/DDBJ whole genome shotgun (WGS) entry which is preliminary data.</text>
</comment>
<evidence type="ECO:0000313" key="2">
    <source>
        <dbReference type="Proteomes" id="UP001491552"/>
    </source>
</evidence>
<protein>
    <submittedName>
        <fullName evidence="1">DUF4304 domain-containing protein</fullName>
    </submittedName>
</protein>
<dbReference type="RefSeq" id="WP_349136562.1">
    <property type="nucleotide sequence ID" value="NZ_JBBMFF010000248.1"/>
</dbReference>
<organism evidence="1 2">
    <name type="scientific">Faecousia intestinalis</name>
    <dbReference type="NCBI Taxonomy" id="3133167"/>
    <lineage>
        <taxon>Bacteria</taxon>
        <taxon>Bacillati</taxon>
        <taxon>Bacillota</taxon>
        <taxon>Clostridia</taxon>
        <taxon>Eubacteriales</taxon>
        <taxon>Oscillospiraceae</taxon>
        <taxon>Faecousia</taxon>
    </lineage>
</organism>
<name>A0ABV1G8Z6_9FIRM</name>